<dbReference type="NCBIfam" id="TIGR00639">
    <property type="entry name" value="PurN"/>
    <property type="match status" value="1"/>
</dbReference>
<reference evidence="6 7" key="1">
    <citation type="journal article" date="2010" name="Stand. Genomic Sci.">
        <title>Complete genome sequence of Meiothermus silvanus type strain (VI-R2).</title>
        <authorList>
            <person name="Sikorski J."/>
            <person name="Tindall B.J."/>
            <person name="Lowry S."/>
            <person name="Lucas S."/>
            <person name="Nolan M."/>
            <person name="Copeland A."/>
            <person name="Glavina Del Rio T."/>
            <person name="Tice H."/>
            <person name="Cheng J.F."/>
            <person name="Han C."/>
            <person name="Pitluck S."/>
            <person name="Liolios K."/>
            <person name="Ivanova N."/>
            <person name="Mavromatis K."/>
            <person name="Mikhailova N."/>
            <person name="Pati A."/>
            <person name="Goodwin L."/>
            <person name="Chen A."/>
            <person name="Palaniappan K."/>
            <person name="Land M."/>
            <person name="Hauser L."/>
            <person name="Chang Y.J."/>
            <person name="Jeffries C.D."/>
            <person name="Rohde M."/>
            <person name="Goker M."/>
            <person name="Woyke T."/>
            <person name="Bristow J."/>
            <person name="Eisen J.A."/>
            <person name="Markowitz V."/>
            <person name="Hugenholtz P."/>
            <person name="Kyrpides N.C."/>
            <person name="Klenk H.P."/>
            <person name="Lapidus A."/>
        </authorList>
    </citation>
    <scope>NUCLEOTIDE SEQUENCE [LARGE SCALE GENOMIC DNA]</scope>
    <source>
        <strain evidence="7">ATCC 700542 / DSM 9946 / VI-R2</strain>
    </source>
</reference>
<accession>D7BF68</accession>
<dbReference type="EC" id="2.1.2.2" evidence="4"/>
<evidence type="ECO:0000256" key="2">
    <source>
        <dbReference type="ARBA" id="ARBA00022679"/>
    </source>
</evidence>
<dbReference type="HAMAP" id="MF_01930">
    <property type="entry name" value="PurN"/>
    <property type="match status" value="1"/>
</dbReference>
<gene>
    <name evidence="4" type="primary">purN</name>
    <name evidence="6" type="ordered locus">Mesil_1531</name>
</gene>
<dbReference type="InterPro" id="IPR002376">
    <property type="entry name" value="Formyl_transf_N"/>
</dbReference>
<dbReference type="UniPathway" id="UPA00074">
    <property type="reaction ID" value="UER00126"/>
</dbReference>
<keyword evidence="2 4" id="KW-0808">Transferase</keyword>
<comment type="catalytic activity">
    <reaction evidence="4">
        <text>N(1)-(5-phospho-beta-D-ribosyl)glycinamide + (6R)-10-formyltetrahydrofolate = N(2)-formyl-N(1)-(5-phospho-beta-D-ribosyl)glycinamide + (6S)-5,6,7,8-tetrahydrofolate + H(+)</text>
        <dbReference type="Rhea" id="RHEA:15053"/>
        <dbReference type="ChEBI" id="CHEBI:15378"/>
        <dbReference type="ChEBI" id="CHEBI:57453"/>
        <dbReference type="ChEBI" id="CHEBI:143788"/>
        <dbReference type="ChEBI" id="CHEBI:147286"/>
        <dbReference type="ChEBI" id="CHEBI:195366"/>
        <dbReference type="EC" id="2.1.2.2"/>
    </reaction>
</comment>
<dbReference type="PANTHER" id="PTHR43369:SF2">
    <property type="entry name" value="PHOSPHORIBOSYLGLYCINAMIDE FORMYLTRANSFERASE"/>
    <property type="match status" value="1"/>
</dbReference>
<evidence type="ECO:0000313" key="7">
    <source>
        <dbReference type="Proteomes" id="UP000001916"/>
    </source>
</evidence>
<comment type="similarity">
    <text evidence="4">Belongs to the GART family.</text>
</comment>
<dbReference type="GO" id="GO:0005737">
    <property type="term" value="C:cytoplasm"/>
    <property type="evidence" value="ECO:0007669"/>
    <property type="project" value="TreeGrafter"/>
</dbReference>
<proteinExistence type="inferred from homology"/>
<evidence type="ECO:0000313" key="6">
    <source>
        <dbReference type="EMBL" id="ADH63421.1"/>
    </source>
</evidence>
<dbReference type="KEGG" id="msv:Mesil_1531"/>
<protein>
    <recommendedName>
        <fullName evidence="4">Phosphoribosylglycinamide formyltransferase</fullName>
        <ecNumber evidence="4">2.1.2.2</ecNumber>
    </recommendedName>
    <alternativeName>
        <fullName evidence="4">5'-phosphoribosylglycinamide transformylase</fullName>
    </alternativeName>
    <alternativeName>
        <fullName evidence="4">GAR transformylase</fullName>
        <shortName evidence="4">GART</shortName>
    </alternativeName>
</protein>
<sequence>MSGFPLGRPARIAVFASGRGSNLEALLEAFPPENPLGHIVLVVSDKADAGALEKAVRAGVEAVHIPWPKGGRQLFEQAALQLLAERHVDLVLLAGFMRLLSPAFVEPWMGRILNIHPSLLPNFPGLHAQKQALEARVQESGCTVHFVDTGMDTGPIILQRRVPVFPDDTEETLSARILAEEHQAYPEAVRRVLMGQK</sequence>
<dbReference type="SUPFAM" id="SSF53328">
    <property type="entry name" value="Formyltransferase"/>
    <property type="match status" value="1"/>
</dbReference>
<feature type="binding site" evidence="4">
    <location>
        <begin position="97"/>
        <end position="100"/>
    </location>
    <ligand>
        <name>(6R)-10-formyltetrahydrofolate</name>
        <dbReference type="ChEBI" id="CHEBI:195366"/>
    </ligand>
</feature>
<dbReference type="PANTHER" id="PTHR43369">
    <property type="entry name" value="PHOSPHORIBOSYLGLYCINAMIDE FORMYLTRANSFERASE"/>
    <property type="match status" value="1"/>
</dbReference>
<dbReference type="eggNOG" id="COG0299">
    <property type="taxonomic scope" value="Bacteria"/>
</dbReference>
<evidence type="ECO:0000259" key="5">
    <source>
        <dbReference type="Pfam" id="PF00551"/>
    </source>
</evidence>
<dbReference type="GO" id="GO:0004644">
    <property type="term" value="F:phosphoribosylglycinamide formyltransferase activity"/>
    <property type="evidence" value="ECO:0007669"/>
    <property type="project" value="UniProtKB-UniRule"/>
</dbReference>
<feature type="binding site" evidence="4">
    <location>
        <position position="72"/>
    </location>
    <ligand>
        <name>(6R)-10-formyltetrahydrofolate</name>
        <dbReference type="ChEBI" id="CHEBI:195366"/>
    </ligand>
</feature>
<dbReference type="EMBL" id="CP002042">
    <property type="protein sequence ID" value="ADH63421.1"/>
    <property type="molecule type" value="Genomic_DNA"/>
</dbReference>
<dbReference type="AlphaFoldDB" id="D7BF68"/>
<evidence type="ECO:0000256" key="3">
    <source>
        <dbReference type="ARBA" id="ARBA00022755"/>
    </source>
</evidence>
<name>D7BF68_ALLS1</name>
<dbReference type="HOGENOM" id="CLU_038395_1_0_0"/>
<feature type="site" description="Raises pKa of active site His" evidence="4">
    <location>
        <position position="152"/>
    </location>
</feature>
<dbReference type="CDD" id="cd08645">
    <property type="entry name" value="FMT_core_GART"/>
    <property type="match status" value="1"/>
</dbReference>
<feature type="domain" description="Formyl transferase N-terminal" evidence="5">
    <location>
        <begin position="11"/>
        <end position="189"/>
    </location>
</feature>
<dbReference type="STRING" id="526227.Mesil_1531"/>
<dbReference type="InterPro" id="IPR036477">
    <property type="entry name" value="Formyl_transf_N_sf"/>
</dbReference>
<feature type="binding site" evidence="4">
    <location>
        <position position="114"/>
    </location>
    <ligand>
        <name>(6R)-10-formyltetrahydrofolate</name>
        <dbReference type="ChEBI" id="CHEBI:195366"/>
    </ligand>
</feature>
<organism evidence="6 7">
    <name type="scientific">Allomeiothermus silvanus (strain ATCC 700542 / DSM 9946 / NBRC 106475 / NCIMB 13440 / VI-R2)</name>
    <name type="common">Thermus silvanus</name>
    <dbReference type="NCBI Taxonomy" id="526227"/>
    <lineage>
        <taxon>Bacteria</taxon>
        <taxon>Thermotogati</taxon>
        <taxon>Deinococcota</taxon>
        <taxon>Deinococci</taxon>
        <taxon>Thermales</taxon>
        <taxon>Thermaceae</taxon>
        <taxon>Allomeiothermus</taxon>
    </lineage>
</organism>
<dbReference type="Pfam" id="PF00551">
    <property type="entry name" value="Formyl_trans_N"/>
    <property type="match status" value="1"/>
</dbReference>
<dbReference type="OrthoDB" id="9806170at2"/>
<comment type="pathway">
    <text evidence="1 4">Purine metabolism; IMP biosynthesis via de novo pathway; N(2)-formyl-N(1)-(5-phospho-D-ribosyl)glycinamide from N(1)-(5-phospho-D-ribosyl)glycinamide (10-formyl THF route): step 1/1.</text>
</comment>
<keyword evidence="3 4" id="KW-0658">Purine biosynthesis</keyword>
<dbReference type="Proteomes" id="UP000001916">
    <property type="component" value="Chromosome"/>
</dbReference>
<dbReference type="Gene3D" id="3.40.50.170">
    <property type="entry name" value="Formyl transferase, N-terminal domain"/>
    <property type="match status" value="1"/>
</dbReference>
<dbReference type="GO" id="GO:0006189">
    <property type="term" value="P:'de novo' IMP biosynthetic process"/>
    <property type="evidence" value="ECO:0007669"/>
    <property type="project" value="UniProtKB-UniRule"/>
</dbReference>
<comment type="function">
    <text evidence="4">Catalyzes the transfer of a formyl group from 10-formyltetrahydrofolate to 5-phospho-ribosyl-glycinamide (GAR), producing 5-phospho-ribosyl-N-formylglycinamide (FGAR) and tetrahydrofolate.</text>
</comment>
<feature type="active site" description="Proton donor" evidence="4">
    <location>
        <position position="116"/>
    </location>
</feature>
<keyword evidence="7" id="KW-1185">Reference proteome</keyword>
<evidence type="ECO:0000256" key="1">
    <source>
        <dbReference type="ARBA" id="ARBA00005054"/>
    </source>
</evidence>
<evidence type="ECO:0000256" key="4">
    <source>
        <dbReference type="HAMAP-Rule" id="MF_01930"/>
    </source>
</evidence>
<feature type="binding site" evidence="4">
    <location>
        <begin position="20"/>
        <end position="22"/>
    </location>
    <ligand>
        <name>N(1)-(5-phospho-beta-D-ribosyl)glycinamide</name>
        <dbReference type="ChEBI" id="CHEBI:143788"/>
    </ligand>
</feature>
<dbReference type="InterPro" id="IPR004607">
    <property type="entry name" value="GART"/>
</dbReference>